<feature type="domain" description="C2H2-type" evidence="12">
    <location>
        <begin position="799"/>
        <end position="827"/>
    </location>
</feature>
<evidence type="ECO:0000256" key="2">
    <source>
        <dbReference type="ARBA" id="ARBA00022723"/>
    </source>
</evidence>
<feature type="domain" description="C2H2-type" evidence="12">
    <location>
        <begin position="828"/>
        <end position="855"/>
    </location>
</feature>
<feature type="region of interest" description="Disordered" evidence="11">
    <location>
        <begin position="848"/>
        <end position="938"/>
    </location>
</feature>
<dbReference type="FunFam" id="3.30.160.60:FF:000110">
    <property type="entry name" value="Zinc finger protein-like"/>
    <property type="match status" value="1"/>
</dbReference>
<dbReference type="Gene3D" id="3.30.160.60">
    <property type="entry name" value="Classic Zinc Finger"/>
    <property type="match status" value="6"/>
</dbReference>
<feature type="compositionally biased region" description="Basic and acidic residues" evidence="11">
    <location>
        <begin position="487"/>
        <end position="506"/>
    </location>
</feature>
<dbReference type="FunFam" id="3.30.160.60:FF:000112">
    <property type="entry name" value="Mds1 and evi1 complex locus protein"/>
    <property type="match status" value="1"/>
</dbReference>
<dbReference type="InterPro" id="IPR036236">
    <property type="entry name" value="Znf_C2H2_sf"/>
</dbReference>
<dbReference type="PROSITE" id="PS00028">
    <property type="entry name" value="ZINC_FINGER_C2H2_1"/>
    <property type="match status" value="6"/>
</dbReference>
<dbReference type="Pfam" id="PF00096">
    <property type="entry name" value="zf-C2H2"/>
    <property type="match status" value="6"/>
</dbReference>
<feature type="compositionally biased region" description="Low complexity" evidence="11">
    <location>
        <begin position="749"/>
        <end position="765"/>
    </location>
</feature>
<keyword evidence="7" id="KW-0238">DNA-binding</keyword>
<dbReference type="FunFam" id="3.30.160.60:FF:000159">
    <property type="entry name" value="Mds1 and evi1 complex locus protein"/>
    <property type="match status" value="1"/>
</dbReference>
<evidence type="ECO:0000256" key="3">
    <source>
        <dbReference type="ARBA" id="ARBA00022737"/>
    </source>
</evidence>
<feature type="compositionally biased region" description="Basic and acidic residues" evidence="11">
    <location>
        <begin position="258"/>
        <end position="267"/>
    </location>
</feature>
<feature type="compositionally biased region" description="Polar residues" evidence="11">
    <location>
        <begin position="472"/>
        <end position="483"/>
    </location>
</feature>
<feature type="domain" description="C2H2-type" evidence="12">
    <location>
        <begin position="321"/>
        <end position="348"/>
    </location>
</feature>
<evidence type="ECO:0000256" key="4">
    <source>
        <dbReference type="ARBA" id="ARBA00022771"/>
    </source>
</evidence>
<feature type="region of interest" description="Disordered" evidence="11">
    <location>
        <begin position="740"/>
        <end position="766"/>
    </location>
</feature>
<evidence type="ECO:0000256" key="10">
    <source>
        <dbReference type="PROSITE-ProRule" id="PRU00042"/>
    </source>
</evidence>
<feature type="region of interest" description="Disordered" evidence="11">
    <location>
        <begin position="459"/>
        <end position="559"/>
    </location>
</feature>
<evidence type="ECO:0000256" key="7">
    <source>
        <dbReference type="ARBA" id="ARBA00023125"/>
    </source>
</evidence>
<dbReference type="Proteomes" id="UP000192578">
    <property type="component" value="Unassembled WGS sequence"/>
</dbReference>
<evidence type="ECO:0000256" key="8">
    <source>
        <dbReference type="ARBA" id="ARBA00023163"/>
    </source>
</evidence>
<reference evidence="14" key="1">
    <citation type="submission" date="2017-01" db="EMBL/GenBank/DDBJ databases">
        <title>Comparative genomics of anhydrobiosis in the tardigrade Hypsibius dujardini.</title>
        <authorList>
            <person name="Yoshida Y."/>
            <person name="Koutsovoulos G."/>
            <person name="Laetsch D."/>
            <person name="Stevens L."/>
            <person name="Kumar S."/>
            <person name="Horikawa D."/>
            <person name="Ishino K."/>
            <person name="Komine S."/>
            <person name="Tomita M."/>
            <person name="Blaxter M."/>
            <person name="Arakawa K."/>
        </authorList>
    </citation>
    <scope>NUCLEOTIDE SEQUENCE [LARGE SCALE GENOMIC DNA]</scope>
    <source>
        <strain evidence="14">Z151</strain>
    </source>
</reference>
<name>A0A1W0XB07_HYPEX</name>
<evidence type="ECO:0000313" key="14">
    <source>
        <dbReference type="Proteomes" id="UP000192578"/>
    </source>
</evidence>
<feature type="compositionally biased region" description="Low complexity" evidence="11">
    <location>
        <begin position="867"/>
        <end position="882"/>
    </location>
</feature>
<feature type="domain" description="C2H2-type" evidence="12">
    <location>
        <begin position="349"/>
        <end position="376"/>
    </location>
</feature>
<keyword evidence="3" id="KW-0677">Repeat</keyword>
<dbReference type="GO" id="GO:0001228">
    <property type="term" value="F:DNA-binding transcription activator activity, RNA polymerase II-specific"/>
    <property type="evidence" value="ECO:0007669"/>
    <property type="project" value="TreeGrafter"/>
</dbReference>
<dbReference type="SUPFAM" id="SSF57667">
    <property type="entry name" value="beta-beta-alpha zinc fingers"/>
    <property type="match status" value="4"/>
</dbReference>
<evidence type="ECO:0000313" key="13">
    <source>
        <dbReference type="EMBL" id="OQV24706.1"/>
    </source>
</evidence>
<dbReference type="EMBL" id="MTYJ01000005">
    <property type="protein sequence ID" value="OQV24706.1"/>
    <property type="molecule type" value="Genomic_DNA"/>
</dbReference>
<feature type="compositionally biased region" description="Acidic residues" evidence="11">
    <location>
        <begin position="507"/>
        <end position="517"/>
    </location>
</feature>
<evidence type="ECO:0000256" key="11">
    <source>
        <dbReference type="SAM" id="MobiDB-lite"/>
    </source>
</evidence>
<evidence type="ECO:0000256" key="9">
    <source>
        <dbReference type="ARBA" id="ARBA00023242"/>
    </source>
</evidence>
<comment type="subcellular location">
    <subcellularLocation>
        <location evidence="1">Nucleus</location>
    </subcellularLocation>
</comment>
<keyword evidence="9" id="KW-0539">Nucleus</keyword>
<keyword evidence="8" id="KW-0804">Transcription</keyword>
<dbReference type="PANTHER" id="PTHR24393">
    <property type="entry name" value="ZINC FINGER PROTEIN"/>
    <property type="match status" value="1"/>
</dbReference>
<dbReference type="GO" id="GO:0008270">
    <property type="term" value="F:zinc ion binding"/>
    <property type="evidence" value="ECO:0007669"/>
    <property type="project" value="UniProtKB-KW"/>
</dbReference>
<gene>
    <name evidence="13" type="ORF">BV898_01298</name>
</gene>
<dbReference type="FunFam" id="3.30.160.60:FF:000653">
    <property type="entry name" value="Zinc finger protein Pegasus"/>
    <property type="match status" value="1"/>
</dbReference>
<feature type="region of interest" description="Disordered" evidence="11">
    <location>
        <begin position="168"/>
        <end position="214"/>
    </location>
</feature>
<feature type="domain" description="C2H2-type" evidence="12">
    <location>
        <begin position="771"/>
        <end position="798"/>
    </location>
</feature>
<feature type="region of interest" description="Disordered" evidence="11">
    <location>
        <begin position="1"/>
        <end position="62"/>
    </location>
</feature>
<dbReference type="OrthoDB" id="10004641at2759"/>
<dbReference type="AlphaFoldDB" id="A0A1W0XB07"/>
<dbReference type="FunFam" id="3.30.160.60:FF:000150">
    <property type="entry name" value="Mds1 and evi1 complex locus protein"/>
    <property type="match status" value="1"/>
</dbReference>
<feature type="compositionally biased region" description="Basic and acidic residues" evidence="11">
    <location>
        <begin position="168"/>
        <end position="180"/>
    </location>
</feature>
<evidence type="ECO:0000256" key="6">
    <source>
        <dbReference type="ARBA" id="ARBA00023015"/>
    </source>
</evidence>
<proteinExistence type="predicted"/>
<keyword evidence="6" id="KW-0805">Transcription regulation</keyword>
<feature type="domain" description="C2H2-type" evidence="12">
    <location>
        <begin position="292"/>
        <end position="320"/>
    </location>
</feature>
<dbReference type="GO" id="GO:0005634">
    <property type="term" value="C:nucleus"/>
    <property type="evidence" value="ECO:0007669"/>
    <property type="project" value="UniProtKB-SubCell"/>
</dbReference>
<dbReference type="PANTHER" id="PTHR24393:SF136">
    <property type="entry name" value="LD28458P-RELATED"/>
    <property type="match status" value="1"/>
</dbReference>
<comment type="caution">
    <text evidence="13">The sequence shown here is derived from an EMBL/GenBank/DDBJ whole genome shotgun (WGS) entry which is preliminary data.</text>
</comment>
<feature type="compositionally biased region" description="Polar residues" evidence="11">
    <location>
        <begin position="595"/>
        <end position="604"/>
    </location>
</feature>
<feature type="compositionally biased region" description="Polar residues" evidence="11">
    <location>
        <begin position="181"/>
        <end position="214"/>
    </location>
</feature>
<evidence type="ECO:0000259" key="12">
    <source>
        <dbReference type="PROSITE" id="PS50157"/>
    </source>
</evidence>
<keyword evidence="14" id="KW-1185">Reference proteome</keyword>
<sequence length="951" mass="104009">MQPDQEEPALAVALEIEKPGGGDASVHLPSDQHHHHHQSADLPRQGVKQLTRPPAGNNTSTTTTMLGSLLGPANITKEPSNTDAIINQQLTTPNIWKIVDSQQQRLCSPSFHPAGLNWLHPHPFDRVNQLESLFPKAASGGARHHQTNAMAALEGFQQIYAQTLKDLSGSHEEVPKEKSAHNNPASPCTSKADTTGQDSLPNAKESSATKTQRCSNCHTTFQTKGQWYRHVTSECPADASASAAAASSSFPSAFLPTRRGDSEESRFPDSVSEEEGTSSGGCGASASDERTFHCNHCDRYFSDPSNLQRHIRTHHEGSRSHQCNECGKTFATSSGLKQHQHIHSSVKPFQCEVCHKAYTQFSNLCRHKRMHANCRTQRSIRKQTVPSFSGSGVSGGFPSSPGNFPHPFPLFHPHHQGAPHTTPFGSGVFPYGYPFLGSHNSSTGGGLLSPSGSGSLFPGMPFNGMGLHPSGRSGSRCNSQGITHSHRHDDVNDHSDSGEESDRSEMICDDGEGEGDGDGERNEPYDLAPSSRRGNEDSEGVFDLSCRRGSSSMSEGSAKTTTLVTVTVNGETPLDLTTSAKPLPPAPLPPVVISRASSTTPSSGRKTHIFGPERSPSVGDEGEQRRQQQPTPQPTIIALPNAQMAANFHIQQQQQQQRLAVMQNMEEMQKFLAMTPRYPFFNAFFGAAAAHPHHHHHHQHQYADLFSRNPLHRPGPFVQSPGPISEEMLVQPIPLNPNSQQHLSPTCTPPVTSSMYSTVSTSSNSKGKERYTCRFCYKVFPRSANLTRHLRTHTGEQPYKCTTCGRSFSISSNLQRHVRNIHHKEKPFKCPLCERCFGQQTNLDRHLKKHEAEENGSPSMGEGTVPGSQGLLRSLSQRRSGSPHSSDDESMEEQEEEMDLDDVDEDEEEEEAPADFSTDRNLSSSPINARPRSRPVALVNGSLKMSLKIGR</sequence>
<dbReference type="FunFam" id="3.30.160.60:FF:000126">
    <property type="entry name" value="Mds1 and evi1 complex locus protein"/>
    <property type="match status" value="1"/>
</dbReference>
<dbReference type="InterPro" id="IPR013087">
    <property type="entry name" value="Znf_C2H2_type"/>
</dbReference>
<keyword evidence="5" id="KW-0862">Zinc</keyword>
<evidence type="ECO:0000256" key="5">
    <source>
        <dbReference type="ARBA" id="ARBA00022833"/>
    </source>
</evidence>
<dbReference type="SMART" id="SM00355">
    <property type="entry name" value="ZnF_C2H2"/>
    <property type="match status" value="7"/>
</dbReference>
<keyword evidence="4 10" id="KW-0863">Zinc-finger</keyword>
<accession>A0A1W0XB07</accession>
<feature type="region of interest" description="Disordered" evidence="11">
    <location>
        <begin position="246"/>
        <end position="284"/>
    </location>
</feature>
<feature type="compositionally biased region" description="Polar residues" evidence="11">
    <location>
        <begin position="548"/>
        <end position="559"/>
    </location>
</feature>
<protein>
    <submittedName>
        <fullName evidence="13">MDS1 and EVI1 complex locus protein EVI1</fullName>
    </submittedName>
</protein>
<dbReference type="PROSITE" id="PS50157">
    <property type="entry name" value="ZINC_FINGER_C2H2_2"/>
    <property type="match status" value="6"/>
</dbReference>
<keyword evidence="2" id="KW-0479">Metal-binding</keyword>
<feature type="region of interest" description="Disordered" evidence="11">
    <location>
        <begin position="575"/>
        <end position="631"/>
    </location>
</feature>
<dbReference type="GO" id="GO:0000978">
    <property type="term" value="F:RNA polymerase II cis-regulatory region sequence-specific DNA binding"/>
    <property type="evidence" value="ECO:0007669"/>
    <property type="project" value="TreeGrafter"/>
</dbReference>
<organism evidence="13 14">
    <name type="scientific">Hypsibius exemplaris</name>
    <name type="common">Freshwater tardigrade</name>
    <dbReference type="NCBI Taxonomy" id="2072580"/>
    <lineage>
        <taxon>Eukaryota</taxon>
        <taxon>Metazoa</taxon>
        <taxon>Ecdysozoa</taxon>
        <taxon>Tardigrada</taxon>
        <taxon>Eutardigrada</taxon>
        <taxon>Parachela</taxon>
        <taxon>Hypsibioidea</taxon>
        <taxon>Hypsibiidae</taxon>
        <taxon>Hypsibius</taxon>
    </lineage>
</organism>
<feature type="compositionally biased region" description="Acidic residues" evidence="11">
    <location>
        <begin position="888"/>
        <end position="913"/>
    </location>
</feature>
<evidence type="ECO:0000256" key="1">
    <source>
        <dbReference type="ARBA" id="ARBA00004123"/>
    </source>
</evidence>